<reference evidence="2 3" key="1">
    <citation type="submission" date="2018-05" db="EMBL/GenBank/DDBJ databases">
        <title>Whole genome sequencing for identification of molecular markers to develop diagnostic detection tools for the regulated plant pathogen Lachnellula willkommii.</title>
        <authorList>
            <person name="Giroux E."/>
            <person name="Bilodeau G."/>
        </authorList>
    </citation>
    <scope>NUCLEOTIDE SEQUENCE [LARGE SCALE GENOMIC DNA]</scope>
    <source>
        <strain evidence="2 3">CBS 625.97</strain>
    </source>
</reference>
<dbReference type="InterPro" id="IPR029063">
    <property type="entry name" value="SAM-dependent_MTases_sf"/>
</dbReference>
<dbReference type="GO" id="GO:0032259">
    <property type="term" value="P:methylation"/>
    <property type="evidence" value="ECO:0007669"/>
    <property type="project" value="UniProtKB-KW"/>
</dbReference>
<evidence type="ECO:0000313" key="2">
    <source>
        <dbReference type="EMBL" id="TVY46357.1"/>
    </source>
</evidence>
<comment type="caution">
    <text evidence="2">The sequence shown here is derived from an EMBL/GenBank/DDBJ whole genome shotgun (WGS) entry which is preliminary data.</text>
</comment>
<dbReference type="AlphaFoldDB" id="A0A7D8UIR9"/>
<organism evidence="2 3">
    <name type="scientific">Lachnellula cervina</name>
    <dbReference type="NCBI Taxonomy" id="1316786"/>
    <lineage>
        <taxon>Eukaryota</taxon>
        <taxon>Fungi</taxon>
        <taxon>Dikarya</taxon>
        <taxon>Ascomycota</taxon>
        <taxon>Pezizomycotina</taxon>
        <taxon>Leotiomycetes</taxon>
        <taxon>Helotiales</taxon>
        <taxon>Lachnaceae</taxon>
        <taxon>Lachnellula</taxon>
    </lineage>
</organism>
<gene>
    <name evidence="2" type="primary">tdiE_4</name>
    <name evidence="2" type="ORF">LCER1_G008188</name>
</gene>
<dbReference type="EMBL" id="QGMG01001605">
    <property type="protein sequence ID" value="TVY46357.1"/>
    <property type="molecule type" value="Genomic_DNA"/>
</dbReference>
<feature type="compositionally biased region" description="Polar residues" evidence="1">
    <location>
        <begin position="63"/>
        <end position="77"/>
    </location>
</feature>
<dbReference type="PANTHER" id="PTHR43591">
    <property type="entry name" value="METHYLTRANSFERASE"/>
    <property type="match status" value="1"/>
</dbReference>
<dbReference type="Gene3D" id="3.40.50.150">
    <property type="entry name" value="Vaccinia Virus protein VP39"/>
    <property type="match status" value="2"/>
</dbReference>
<keyword evidence="2" id="KW-0808">Transferase</keyword>
<dbReference type="OrthoDB" id="2013972at2759"/>
<keyword evidence="2" id="KW-0489">Methyltransferase</keyword>
<accession>A0A7D8UIR9</accession>
<dbReference type="CDD" id="cd02440">
    <property type="entry name" value="AdoMet_MTases"/>
    <property type="match status" value="1"/>
</dbReference>
<name>A0A7D8UIR9_9HELO</name>
<keyword evidence="3" id="KW-1185">Reference proteome</keyword>
<feature type="region of interest" description="Disordered" evidence="1">
    <location>
        <begin position="57"/>
        <end position="80"/>
    </location>
</feature>
<dbReference type="GO" id="GO:0008168">
    <property type="term" value="F:methyltransferase activity"/>
    <property type="evidence" value="ECO:0007669"/>
    <property type="project" value="UniProtKB-KW"/>
</dbReference>
<evidence type="ECO:0000313" key="3">
    <source>
        <dbReference type="Proteomes" id="UP000481288"/>
    </source>
</evidence>
<dbReference type="Proteomes" id="UP000481288">
    <property type="component" value="Unassembled WGS sequence"/>
</dbReference>
<evidence type="ECO:0000256" key="1">
    <source>
        <dbReference type="SAM" id="MobiDB-lite"/>
    </source>
</evidence>
<dbReference type="SUPFAM" id="SSF53335">
    <property type="entry name" value="S-adenosyl-L-methionine-dependent methyltransferases"/>
    <property type="match status" value="1"/>
</dbReference>
<dbReference type="PANTHER" id="PTHR43591:SF24">
    <property type="entry name" value="2-METHOXY-6-POLYPRENYL-1,4-BENZOQUINOL METHYLASE, MITOCHONDRIAL"/>
    <property type="match status" value="1"/>
</dbReference>
<proteinExistence type="predicted"/>
<sequence length="231" mass="25792">MAHAKYFMLLEKKRWLAPIPAKPQKVLDLACGTGHIDFADANPSAEVIGVDIAPIQPKCRNPPSRQARTPKSNNSNNRHLKPGGWLEFQCIDGSLKCDDGTVPETSQFKEYDRLLRAAATAFGTPLEDPTGYAKWFEGAGFEGVTERVFKMPTNPWPKDPRLRLVGALEQENLTGNLEGISTRVFQKGLGWGADESSVFFAAVRKDIKNRRHHSYYPFYVVYGQKPLLTAT</sequence>
<protein>
    <submittedName>
        <fullName evidence="2">Putative methyltransferase tdiE</fullName>
    </submittedName>
</protein>